<dbReference type="EMBL" id="LR797221">
    <property type="protein sequence ID" value="CAB4194749.1"/>
    <property type="molecule type" value="Genomic_DNA"/>
</dbReference>
<organism evidence="2">
    <name type="scientific">uncultured Caudovirales phage</name>
    <dbReference type="NCBI Taxonomy" id="2100421"/>
    <lineage>
        <taxon>Viruses</taxon>
        <taxon>Duplodnaviria</taxon>
        <taxon>Heunggongvirae</taxon>
        <taxon>Uroviricota</taxon>
        <taxon>Caudoviricetes</taxon>
        <taxon>Peduoviridae</taxon>
        <taxon>Maltschvirus</taxon>
        <taxon>Maltschvirus maltsch</taxon>
    </lineage>
</organism>
<evidence type="ECO:0000313" key="2">
    <source>
        <dbReference type="EMBL" id="CAB4169447.1"/>
    </source>
</evidence>
<feature type="compositionally biased region" description="Low complexity" evidence="1">
    <location>
        <begin position="170"/>
        <end position="184"/>
    </location>
</feature>
<evidence type="ECO:0000256" key="1">
    <source>
        <dbReference type="SAM" id="MobiDB-lite"/>
    </source>
</evidence>
<reference evidence="2" key="1">
    <citation type="submission" date="2020-05" db="EMBL/GenBank/DDBJ databases">
        <authorList>
            <person name="Chiriac C."/>
            <person name="Salcher M."/>
            <person name="Ghai R."/>
            <person name="Kavagutti S V."/>
        </authorList>
    </citation>
    <scope>NUCLEOTIDE SEQUENCE</scope>
</reference>
<dbReference type="EMBL" id="LR796843">
    <property type="protein sequence ID" value="CAB4169447.1"/>
    <property type="molecule type" value="Genomic_DNA"/>
</dbReference>
<protein>
    <submittedName>
        <fullName evidence="2">Uncharacterized protein</fullName>
    </submittedName>
</protein>
<gene>
    <name evidence="3" type="ORF">UFOVP1282_20</name>
    <name evidence="2" type="ORF">UFOVP888_21</name>
</gene>
<name>A0A6J5PE31_9CAUD</name>
<feature type="region of interest" description="Disordered" evidence="1">
    <location>
        <begin position="167"/>
        <end position="195"/>
    </location>
</feature>
<proteinExistence type="predicted"/>
<sequence length="210" mass="22523">MGSDFSLDKYVPVAERIVRFYADNPGGRIHTDPPRVVTIGERTFLESRAFVWRDQDDPRPCVACAWEPYPGKTPYTRDSEAMNAETSAVGRALGLAGIAVNRSIASSDEIENRKPGQGTPKPEAKGRVLAAAHGDQTAARKAWGLVLPDDPDHVDAHRLEACENVADHLAAASSPPSPVSKRPANPLKTTPADHAAGLKAARAVLEESTE</sequence>
<evidence type="ECO:0000313" key="3">
    <source>
        <dbReference type="EMBL" id="CAB4194749.1"/>
    </source>
</evidence>
<accession>A0A6J5PE31</accession>